<keyword evidence="1" id="KW-0472">Membrane</keyword>
<dbReference type="AlphaFoldDB" id="A0A182M552"/>
<proteinExistence type="predicted"/>
<keyword evidence="3" id="KW-1185">Reference proteome</keyword>
<dbReference type="Proteomes" id="UP000075883">
    <property type="component" value="Unassembled WGS sequence"/>
</dbReference>
<reference evidence="2" key="2">
    <citation type="submission" date="2020-05" db="UniProtKB">
        <authorList>
            <consortium name="EnsemblMetazoa"/>
        </authorList>
    </citation>
    <scope>IDENTIFICATION</scope>
    <source>
        <strain evidence="2">A-37</strain>
    </source>
</reference>
<keyword evidence="1" id="KW-1133">Transmembrane helix</keyword>
<protein>
    <submittedName>
        <fullName evidence="2">Uncharacterized protein</fullName>
    </submittedName>
</protein>
<feature type="transmembrane region" description="Helical" evidence="1">
    <location>
        <begin position="85"/>
        <end position="106"/>
    </location>
</feature>
<accession>A0A182M552</accession>
<keyword evidence="1" id="KW-0812">Transmembrane</keyword>
<name>A0A182M552_9DIPT</name>
<evidence type="ECO:0000313" key="2">
    <source>
        <dbReference type="EnsemblMetazoa" id="ACUA009704-PA"/>
    </source>
</evidence>
<evidence type="ECO:0000256" key="1">
    <source>
        <dbReference type="SAM" id="Phobius"/>
    </source>
</evidence>
<evidence type="ECO:0000313" key="3">
    <source>
        <dbReference type="Proteomes" id="UP000075883"/>
    </source>
</evidence>
<dbReference type="EMBL" id="AXCM01004062">
    <property type="status" value="NOT_ANNOTATED_CDS"/>
    <property type="molecule type" value="Genomic_DNA"/>
</dbReference>
<dbReference type="VEuPathDB" id="VectorBase:ACUA009704"/>
<sequence>MIGRKSNQKVPAEPLGTLEFIVVPLPPTVLPGTVTVPAAIVDSPDSELEVAILGMFSFAARSIAELRRIIIVLVCGSINKRCSMLLLLLLLAVVPPILCWLCWFKLSLVNVDEDEDEDADSSFCAERGRGGGMGGRTCVFGTLTCGEIGMGPKSALFGKLPPSSPIAPPLPVLH</sequence>
<reference evidence="3" key="1">
    <citation type="submission" date="2013-09" db="EMBL/GenBank/DDBJ databases">
        <title>The Genome Sequence of Anopheles culicifacies species A.</title>
        <authorList>
            <consortium name="The Broad Institute Genomics Platform"/>
            <person name="Neafsey D.E."/>
            <person name="Besansky N."/>
            <person name="Howell P."/>
            <person name="Walton C."/>
            <person name="Young S.K."/>
            <person name="Zeng Q."/>
            <person name="Gargeya S."/>
            <person name="Fitzgerald M."/>
            <person name="Haas B."/>
            <person name="Abouelleil A."/>
            <person name="Allen A.W."/>
            <person name="Alvarado L."/>
            <person name="Arachchi H.M."/>
            <person name="Berlin A.M."/>
            <person name="Chapman S.B."/>
            <person name="Gainer-Dewar J."/>
            <person name="Goldberg J."/>
            <person name="Griggs A."/>
            <person name="Gujja S."/>
            <person name="Hansen M."/>
            <person name="Howarth C."/>
            <person name="Imamovic A."/>
            <person name="Ireland A."/>
            <person name="Larimer J."/>
            <person name="McCowan C."/>
            <person name="Murphy C."/>
            <person name="Pearson M."/>
            <person name="Poon T.W."/>
            <person name="Priest M."/>
            <person name="Roberts A."/>
            <person name="Saif S."/>
            <person name="Shea T."/>
            <person name="Sisk P."/>
            <person name="Sykes S."/>
            <person name="Wortman J."/>
            <person name="Nusbaum C."/>
            <person name="Birren B."/>
        </authorList>
    </citation>
    <scope>NUCLEOTIDE SEQUENCE [LARGE SCALE GENOMIC DNA]</scope>
    <source>
        <strain evidence="3">A-37</strain>
    </source>
</reference>
<dbReference type="EnsemblMetazoa" id="ACUA009704-RA">
    <property type="protein sequence ID" value="ACUA009704-PA"/>
    <property type="gene ID" value="ACUA009704"/>
</dbReference>
<organism evidence="2 3">
    <name type="scientific">Anopheles culicifacies</name>
    <dbReference type="NCBI Taxonomy" id="139723"/>
    <lineage>
        <taxon>Eukaryota</taxon>
        <taxon>Metazoa</taxon>
        <taxon>Ecdysozoa</taxon>
        <taxon>Arthropoda</taxon>
        <taxon>Hexapoda</taxon>
        <taxon>Insecta</taxon>
        <taxon>Pterygota</taxon>
        <taxon>Neoptera</taxon>
        <taxon>Endopterygota</taxon>
        <taxon>Diptera</taxon>
        <taxon>Nematocera</taxon>
        <taxon>Culicoidea</taxon>
        <taxon>Culicidae</taxon>
        <taxon>Anophelinae</taxon>
        <taxon>Anopheles</taxon>
        <taxon>culicifacies species complex</taxon>
    </lineage>
</organism>